<accession>A0A2T3NVC7</accession>
<dbReference type="SUPFAM" id="SSF55811">
    <property type="entry name" value="Nudix"/>
    <property type="match status" value="1"/>
</dbReference>
<dbReference type="PANTHER" id="PTHR43046:SF16">
    <property type="entry name" value="ADP-RIBOSE PYROPHOSPHATASE YJHB-RELATED"/>
    <property type="match status" value="1"/>
</dbReference>
<gene>
    <name evidence="4" type="ORF">C9I98_09280</name>
</gene>
<evidence type="ECO:0000259" key="3">
    <source>
        <dbReference type="PROSITE" id="PS51462"/>
    </source>
</evidence>
<evidence type="ECO:0000256" key="2">
    <source>
        <dbReference type="ARBA" id="ARBA00022801"/>
    </source>
</evidence>
<protein>
    <submittedName>
        <fullName evidence="4">NUDIX domain-containing protein</fullName>
    </submittedName>
</protein>
<dbReference type="RefSeq" id="WP_036826046.1">
    <property type="nucleotide sequence ID" value="NZ_JGVO01000706.1"/>
</dbReference>
<dbReference type="Gene3D" id="3.90.79.10">
    <property type="entry name" value="Nucleoside Triphosphate Pyrophosphohydrolase"/>
    <property type="match status" value="1"/>
</dbReference>
<dbReference type="PROSITE" id="PS00893">
    <property type="entry name" value="NUDIX_BOX"/>
    <property type="match status" value="1"/>
</dbReference>
<keyword evidence="5" id="KW-1185">Reference proteome</keyword>
<feature type="domain" description="Nudix hydrolase" evidence="3">
    <location>
        <begin position="55"/>
        <end position="192"/>
    </location>
</feature>
<dbReference type="InterPro" id="IPR020084">
    <property type="entry name" value="NUDIX_hydrolase_CS"/>
</dbReference>
<dbReference type="InterPro" id="IPR059176">
    <property type="entry name" value="UDP-X_N"/>
</dbReference>
<name>A0A2T3NVC7_9GAMM</name>
<dbReference type="Pfam" id="PF12535">
    <property type="entry name" value="Nudix_N"/>
    <property type="match status" value="1"/>
</dbReference>
<dbReference type="PANTHER" id="PTHR43046">
    <property type="entry name" value="GDP-MANNOSE MANNOSYL HYDROLASE"/>
    <property type="match status" value="1"/>
</dbReference>
<dbReference type="Pfam" id="PF00293">
    <property type="entry name" value="NUDIX"/>
    <property type="match status" value="1"/>
</dbReference>
<dbReference type="OrthoDB" id="9804442at2"/>
<dbReference type="InterPro" id="IPR015797">
    <property type="entry name" value="NUDIX_hydrolase-like_dom_sf"/>
</dbReference>
<proteinExistence type="predicted"/>
<evidence type="ECO:0000313" key="5">
    <source>
        <dbReference type="Proteomes" id="UP000241771"/>
    </source>
</evidence>
<dbReference type="GO" id="GO:0016787">
    <property type="term" value="F:hydrolase activity"/>
    <property type="evidence" value="ECO:0007669"/>
    <property type="project" value="UniProtKB-KW"/>
</dbReference>
<comment type="cofactor">
    <cofactor evidence="1">
        <name>Mg(2+)</name>
        <dbReference type="ChEBI" id="CHEBI:18420"/>
    </cofactor>
</comment>
<dbReference type="Gene3D" id="6.10.250.1120">
    <property type="match status" value="1"/>
</dbReference>
<organism evidence="4 5">
    <name type="scientific">Photobacterium sanctipauli</name>
    <dbReference type="NCBI Taxonomy" id="1342794"/>
    <lineage>
        <taxon>Bacteria</taxon>
        <taxon>Pseudomonadati</taxon>
        <taxon>Pseudomonadota</taxon>
        <taxon>Gammaproteobacteria</taxon>
        <taxon>Vibrionales</taxon>
        <taxon>Vibrionaceae</taxon>
        <taxon>Photobacterium</taxon>
    </lineage>
</organism>
<evidence type="ECO:0000256" key="1">
    <source>
        <dbReference type="ARBA" id="ARBA00001946"/>
    </source>
</evidence>
<sequence>MQPWLDWAKKLRAIAQAGHTYSKDPYDRERFEQIDEISQHMFSYLSDQPVEAVKALFLPESGYPTPKIDLRAGVIKDGKILLVREREDNRWTLPGGWGDVCETPTQGIIREVFEESGLVVASPRLVAVKDRAVHDYKPEYPFHIYKLFFLCTYVAGEPKENLEISEIDFFEPNELPELSTGRVSKDDIAMMFDYHKDPSRLPYVD</sequence>
<dbReference type="Proteomes" id="UP000241771">
    <property type="component" value="Unassembled WGS sequence"/>
</dbReference>
<dbReference type="EMBL" id="PYMA01000004">
    <property type="protein sequence ID" value="PSW20236.1"/>
    <property type="molecule type" value="Genomic_DNA"/>
</dbReference>
<comment type="caution">
    <text evidence="4">The sequence shown here is derived from an EMBL/GenBank/DDBJ whole genome shotgun (WGS) entry which is preliminary data.</text>
</comment>
<dbReference type="AlphaFoldDB" id="A0A2T3NVC7"/>
<evidence type="ECO:0000313" key="4">
    <source>
        <dbReference type="EMBL" id="PSW20236.1"/>
    </source>
</evidence>
<dbReference type="InterPro" id="IPR000086">
    <property type="entry name" value="NUDIX_hydrolase_dom"/>
</dbReference>
<dbReference type="PROSITE" id="PS51462">
    <property type="entry name" value="NUDIX"/>
    <property type="match status" value="1"/>
</dbReference>
<keyword evidence="2" id="KW-0378">Hydrolase</keyword>
<dbReference type="CDD" id="cd04672">
    <property type="entry name" value="NUDIX_CDP-Chase_like"/>
    <property type="match status" value="1"/>
</dbReference>
<reference evidence="4 5" key="1">
    <citation type="submission" date="2018-01" db="EMBL/GenBank/DDBJ databases">
        <title>Whole genome sequencing of Histamine producing bacteria.</title>
        <authorList>
            <person name="Butler K."/>
        </authorList>
    </citation>
    <scope>NUCLEOTIDE SEQUENCE [LARGE SCALE GENOMIC DNA]</scope>
    <source>
        <strain evidence="4 5">DSM 100436</strain>
    </source>
</reference>